<evidence type="ECO:0000313" key="1">
    <source>
        <dbReference type="EnsemblMetazoa" id="SMAR009937-PA"/>
    </source>
</evidence>
<reference evidence="2" key="1">
    <citation type="submission" date="2011-05" db="EMBL/GenBank/DDBJ databases">
        <authorList>
            <person name="Richards S.R."/>
            <person name="Qu J."/>
            <person name="Jiang H."/>
            <person name="Jhangiani S.N."/>
            <person name="Agravi P."/>
            <person name="Goodspeed R."/>
            <person name="Gross S."/>
            <person name="Mandapat C."/>
            <person name="Jackson L."/>
            <person name="Mathew T."/>
            <person name="Pu L."/>
            <person name="Thornton R."/>
            <person name="Saada N."/>
            <person name="Wilczek-Boney K.B."/>
            <person name="Lee S."/>
            <person name="Kovar C."/>
            <person name="Wu Y."/>
            <person name="Scherer S.E."/>
            <person name="Worley K.C."/>
            <person name="Muzny D.M."/>
            <person name="Gibbs R."/>
        </authorList>
    </citation>
    <scope>NUCLEOTIDE SEQUENCE</scope>
    <source>
        <strain evidence="2">Brora</strain>
    </source>
</reference>
<dbReference type="Proteomes" id="UP000014500">
    <property type="component" value="Unassembled WGS sequence"/>
</dbReference>
<protein>
    <submittedName>
        <fullName evidence="1">Uncharacterized protein</fullName>
    </submittedName>
</protein>
<evidence type="ECO:0000313" key="2">
    <source>
        <dbReference type="Proteomes" id="UP000014500"/>
    </source>
</evidence>
<keyword evidence="2" id="KW-1185">Reference proteome</keyword>
<proteinExistence type="predicted"/>
<sequence length="106" mass="12232">MSQDAQTYTESQLLDDDLTQMPIDVTPNTCFSSEEAKALYKNRYMSRTQTNSQIIKEDTSRCCELHVKETAKITAEDASRYADLLHRIFCNLSQKDFLLAQMKINK</sequence>
<dbReference type="HOGENOM" id="CLU_2229932_0_0_1"/>
<dbReference type="AlphaFoldDB" id="T1J8B2"/>
<name>T1J8B2_STRMM</name>
<reference evidence="1" key="2">
    <citation type="submission" date="2015-02" db="UniProtKB">
        <authorList>
            <consortium name="EnsemblMetazoa"/>
        </authorList>
    </citation>
    <scope>IDENTIFICATION</scope>
</reference>
<accession>T1J8B2</accession>
<dbReference type="EMBL" id="JH431951">
    <property type="status" value="NOT_ANNOTATED_CDS"/>
    <property type="molecule type" value="Genomic_DNA"/>
</dbReference>
<organism evidence="1 2">
    <name type="scientific">Strigamia maritima</name>
    <name type="common">European centipede</name>
    <name type="synonym">Geophilus maritimus</name>
    <dbReference type="NCBI Taxonomy" id="126957"/>
    <lineage>
        <taxon>Eukaryota</taxon>
        <taxon>Metazoa</taxon>
        <taxon>Ecdysozoa</taxon>
        <taxon>Arthropoda</taxon>
        <taxon>Myriapoda</taxon>
        <taxon>Chilopoda</taxon>
        <taxon>Pleurostigmophora</taxon>
        <taxon>Geophilomorpha</taxon>
        <taxon>Linotaeniidae</taxon>
        <taxon>Strigamia</taxon>
    </lineage>
</organism>
<dbReference type="EnsemblMetazoa" id="SMAR009937-RA">
    <property type="protein sequence ID" value="SMAR009937-PA"/>
    <property type="gene ID" value="SMAR009937"/>
</dbReference>